<accession>A0A8B3BVC9</accession>
<reference evidence="2 3" key="1">
    <citation type="submission" date="2018-08" db="EMBL/GenBank/DDBJ databases">
        <title>A genome reference for cultivated species of the human gut microbiota.</title>
        <authorList>
            <person name="Zou Y."/>
            <person name="Xue W."/>
            <person name="Luo G."/>
        </authorList>
    </citation>
    <scope>NUCLEOTIDE SEQUENCE [LARGE SCALE GENOMIC DNA]</scope>
    <source>
        <strain evidence="2 3">AM12-54</strain>
    </source>
</reference>
<dbReference type="Proteomes" id="UP000283992">
    <property type="component" value="Unassembled WGS sequence"/>
</dbReference>
<keyword evidence="2" id="KW-0489">Methyltransferase</keyword>
<dbReference type="AlphaFoldDB" id="A0A8B3BVC9"/>
<organism evidence="2 3">
    <name type="scientific">Mediterraneibacter gnavus</name>
    <name type="common">Ruminococcus gnavus</name>
    <dbReference type="NCBI Taxonomy" id="33038"/>
    <lineage>
        <taxon>Bacteria</taxon>
        <taxon>Bacillati</taxon>
        <taxon>Bacillota</taxon>
        <taxon>Clostridia</taxon>
        <taxon>Lachnospirales</taxon>
        <taxon>Lachnospiraceae</taxon>
        <taxon>Mediterraneibacter</taxon>
    </lineage>
</organism>
<dbReference type="EMBL" id="QRLN01000028">
    <property type="protein sequence ID" value="RHJ07976.1"/>
    <property type="molecule type" value="Genomic_DNA"/>
</dbReference>
<gene>
    <name evidence="2" type="ORF">DW142_14550</name>
</gene>
<evidence type="ECO:0000313" key="2">
    <source>
        <dbReference type="EMBL" id="RHJ07976.1"/>
    </source>
</evidence>
<evidence type="ECO:0000313" key="3">
    <source>
        <dbReference type="Proteomes" id="UP000283992"/>
    </source>
</evidence>
<dbReference type="GO" id="GO:0032259">
    <property type="term" value="P:methylation"/>
    <property type="evidence" value="ECO:0007669"/>
    <property type="project" value="UniProtKB-KW"/>
</dbReference>
<comment type="caution">
    <text evidence="2">The sequence shown here is derived from an EMBL/GenBank/DDBJ whole genome shotgun (WGS) entry which is preliminary data.</text>
</comment>
<sequence length="84" mass="9840">MEPDEESNYTPEEKITYQKIKAYILEKYGFKVSSLYIAQIKDKCGLGKERTGNNWKKNDKSKEPQCTPEKEEAIRDAFNNFDII</sequence>
<dbReference type="GO" id="GO:0008168">
    <property type="term" value="F:methyltransferase activity"/>
    <property type="evidence" value="ECO:0007669"/>
    <property type="project" value="UniProtKB-KW"/>
</dbReference>
<proteinExistence type="predicted"/>
<dbReference type="RefSeq" id="WP_117636774.1">
    <property type="nucleotide sequence ID" value="NZ_OZ186706.1"/>
</dbReference>
<evidence type="ECO:0000256" key="1">
    <source>
        <dbReference type="SAM" id="MobiDB-lite"/>
    </source>
</evidence>
<keyword evidence="2" id="KW-0808">Transferase</keyword>
<feature type="region of interest" description="Disordered" evidence="1">
    <location>
        <begin position="50"/>
        <end position="71"/>
    </location>
</feature>
<name>A0A8B3BVC9_MEDGN</name>
<protein>
    <submittedName>
        <fullName evidence="2">23S rRNA methyltransferase</fullName>
    </submittedName>
</protein>